<dbReference type="EMBL" id="FMBE01000014">
    <property type="protein sequence ID" value="SCC52926.1"/>
    <property type="molecule type" value="Genomic_DNA"/>
</dbReference>
<name>A0A1C6WN68_9BACI</name>
<accession>A0A1C6WN68</accession>
<reference evidence="2" key="1">
    <citation type="submission" date="2016-08" db="EMBL/GenBank/DDBJ databases">
        <authorList>
            <person name="Loux V."/>
            <person name="Rue O."/>
        </authorList>
    </citation>
    <scope>NUCLEOTIDE SEQUENCE [LARGE SCALE GENOMIC DNA]</scope>
    <source>
        <strain evidence="2">INRA Bc05-F1</strain>
    </source>
</reference>
<evidence type="ECO:0000313" key="1">
    <source>
        <dbReference type="EMBL" id="SCC52926.1"/>
    </source>
</evidence>
<sequence>MSQNAFFKLKLLSQKAKSISAMADVQDHGVPLPLS</sequence>
<protein>
    <submittedName>
        <fullName evidence="1">Uncharacterized protein</fullName>
    </submittedName>
</protein>
<dbReference type="AlphaFoldDB" id="A0A1C6WN68"/>
<evidence type="ECO:0000313" key="2">
    <source>
        <dbReference type="Proteomes" id="UP000196052"/>
    </source>
</evidence>
<gene>
    <name evidence="1" type="ORF">BC05F1_04197</name>
</gene>
<organism evidence="1 2">
    <name type="scientific">Bacillus wiedmannii</name>
    <dbReference type="NCBI Taxonomy" id="1890302"/>
    <lineage>
        <taxon>Bacteria</taxon>
        <taxon>Bacillati</taxon>
        <taxon>Bacillota</taxon>
        <taxon>Bacilli</taxon>
        <taxon>Bacillales</taxon>
        <taxon>Bacillaceae</taxon>
        <taxon>Bacillus</taxon>
        <taxon>Bacillus cereus group</taxon>
    </lineage>
</organism>
<dbReference type="Proteomes" id="UP000196052">
    <property type="component" value="Unassembled WGS sequence"/>
</dbReference>
<proteinExistence type="predicted"/>